<dbReference type="Pfam" id="PF07388">
    <property type="entry name" value="A-2_8-polyST"/>
    <property type="match status" value="1"/>
</dbReference>
<dbReference type="EMBL" id="AP021889">
    <property type="protein sequence ID" value="BBP46620.1"/>
    <property type="molecule type" value="Genomic_DNA"/>
</dbReference>
<evidence type="ECO:0000313" key="1">
    <source>
        <dbReference type="EMBL" id="BBP46620.1"/>
    </source>
</evidence>
<evidence type="ECO:0000313" key="2">
    <source>
        <dbReference type="Proteomes" id="UP000501726"/>
    </source>
</evidence>
<dbReference type="AlphaFoldDB" id="A0A6F8PXC5"/>
<dbReference type="RefSeq" id="WP_173273447.1">
    <property type="nucleotide sequence ID" value="NZ_AP021889.1"/>
</dbReference>
<evidence type="ECO:0008006" key="3">
    <source>
        <dbReference type="Google" id="ProtNLM"/>
    </source>
</evidence>
<gene>
    <name evidence="1" type="ORF">THMIRHAS_19930</name>
</gene>
<accession>A0A6F8PXC5</accession>
<sequence>MANVSLYIAATPWNFLNSFVFAEHRKDEKSYLMYVDFPIGQDNPYLEALQKIGADSPFIESWCFHGKFKGAIAKWQKRRQELEEIKCIVAELKPDQVFVGSDRRIEFQCAMTEAVKHKPQVKGIYLDEGVFSYTGRKRSQTWRDRVLDSWIKKLMYPCDWKHPITIGASDWINEGWLLRPEMAYSALATKISLKQIPLTFYRVEKLKLLLQSLIRFHESNTFSADALLILPHPSQLNESLKREINQRIRDNRVVSILVKPHPRMDSSLDWLMSSNTILLPKSIPLELLLFELDVRYVIATQSTALFTSALLRRDLQFIFYGKLEDAFEKLFFKIVEESKC</sequence>
<dbReference type="KEGG" id="tse:THMIRHAS_19930"/>
<reference evidence="2" key="1">
    <citation type="submission" date="2019-11" db="EMBL/GenBank/DDBJ databases">
        <title>Isolation and characterization of two novel species in the genus Thiomicrorhabdus.</title>
        <authorList>
            <person name="Mochizuki J."/>
            <person name="Kojima H."/>
            <person name="Fukui M."/>
        </authorList>
    </citation>
    <scope>NUCLEOTIDE SEQUENCE [LARGE SCALE GENOMIC DNA]</scope>
    <source>
        <strain evidence="2">aks77</strain>
    </source>
</reference>
<dbReference type="Gene3D" id="3.40.50.11110">
    <property type="entry name" value="Sialyltransferase, C-terminal GT-B Rossman nucleotide-binding domain"/>
    <property type="match status" value="1"/>
</dbReference>
<keyword evidence="2" id="KW-1185">Reference proteome</keyword>
<protein>
    <recommendedName>
        <fullName evidence="3">Glycosyl transferase</fullName>
    </recommendedName>
</protein>
<dbReference type="Proteomes" id="UP000501726">
    <property type="component" value="Chromosome"/>
</dbReference>
<organism evidence="1 2">
    <name type="scientific">Thiosulfatimonas sediminis</name>
    <dbReference type="NCBI Taxonomy" id="2675054"/>
    <lineage>
        <taxon>Bacteria</taxon>
        <taxon>Pseudomonadati</taxon>
        <taxon>Pseudomonadota</taxon>
        <taxon>Gammaproteobacteria</taxon>
        <taxon>Thiotrichales</taxon>
        <taxon>Piscirickettsiaceae</taxon>
        <taxon>Thiosulfatimonas</taxon>
    </lineage>
</organism>
<name>A0A6F8PXC5_9GAMM</name>
<dbReference type="InterPro" id="IPR010866">
    <property type="entry name" value="A-2_8-polyST"/>
</dbReference>
<proteinExistence type="predicted"/>